<evidence type="ECO:0000256" key="1">
    <source>
        <dbReference type="SAM" id="MobiDB-lite"/>
    </source>
</evidence>
<accession>A0A6G1L5M2</accession>
<dbReference type="Proteomes" id="UP000799436">
    <property type="component" value="Unassembled WGS sequence"/>
</dbReference>
<dbReference type="EMBL" id="ML995846">
    <property type="protein sequence ID" value="KAF2768233.1"/>
    <property type="molecule type" value="Genomic_DNA"/>
</dbReference>
<feature type="compositionally biased region" description="Low complexity" evidence="1">
    <location>
        <begin position="9"/>
        <end position="20"/>
    </location>
</feature>
<dbReference type="AlphaFoldDB" id="A0A6G1L5M2"/>
<feature type="region of interest" description="Disordered" evidence="1">
    <location>
        <begin position="1"/>
        <end position="37"/>
    </location>
</feature>
<proteinExistence type="predicted"/>
<keyword evidence="3" id="KW-1185">Reference proteome</keyword>
<gene>
    <name evidence="2" type="ORF">EJ03DRAFT_375445</name>
</gene>
<name>A0A6G1L5M2_9PEZI</name>
<feature type="region of interest" description="Disordered" evidence="1">
    <location>
        <begin position="144"/>
        <end position="170"/>
    </location>
</feature>
<evidence type="ECO:0000313" key="2">
    <source>
        <dbReference type="EMBL" id="KAF2768233.1"/>
    </source>
</evidence>
<protein>
    <submittedName>
        <fullName evidence="2">Uncharacterized protein</fullName>
    </submittedName>
</protein>
<dbReference type="OrthoDB" id="10307542at2759"/>
<reference evidence="2" key="1">
    <citation type="journal article" date="2020" name="Stud. Mycol.">
        <title>101 Dothideomycetes genomes: a test case for predicting lifestyles and emergence of pathogens.</title>
        <authorList>
            <person name="Haridas S."/>
            <person name="Albert R."/>
            <person name="Binder M."/>
            <person name="Bloem J."/>
            <person name="Labutti K."/>
            <person name="Salamov A."/>
            <person name="Andreopoulos B."/>
            <person name="Baker S."/>
            <person name="Barry K."/>
            <person name="Bills G."/>
            <person name="Bluhm B."/>
            <person name="Cannon C."/>
            <person name="Castanera R."/>
            <person name="Culley D."/>
            <person name="Daum C."/>
            <person name="Ezra D."/>
            <person name="Gonzalez J."/>
            <person name="Henrissat B."/>
            <person name="Kuo A."/>
            <person name="Liang C."/>
            <person name="Lipzen A."/>
            <person name="Lutzoni F."/>
            <person name="Magnuson J."/>
            <person name="Mondo S."/>
            <person name="Nolan M."/>
            <person name="Ohm R."/>
            <person name="Pangilinan J."/>
            <person name="Park H.-J."/>
            <person name="Ramirez L."/>
            <person name="Alfaro M."/>
            <person name="Sun H."/>
            <person name="Tritt A."/>
            <person name="Yoshinaga Y."/>
            <person name="Zwiers L.-H."/>
            <person name="Turgeon B."/>
            <person name="Goodwin S."/>
            <person name="Spatafora J."/>
            <person name="Crous P."/>
            <person name="Grigoriev I."/>
        </authorList>
    </citation>
    <scope>NUCLEOTIDE SEQUENCE</scope>
    <source>
        <strain evidence="2">CBS 116005</strain>
    </source>
</reference>
<organism evidence="2 3">
    <name type="scientific">Teratosphaeria nubilosa</name>
    <dbReference type="NCBI Taxonomy" id="161662"/>
    <lineage>
        <taxon>Eukaryota</taxon>
        <taxon>Fungi</taxon>
        <taxon>Dikarya</taxon>
        <taxon>Ascomycota</taxon>
        <taxon>Pezizomycotina</taxon>
        <taxon>Dothideomycetes</taxon>
        <taxon>Dothideomycetidae</taxon>
        <taxon>Mycosphaerellales</taxon>
        <taxon>Teratosphaeriaceae</taxon>
        <taxon>Teratosphaeria</taxon>
    </lineage>
</organism>
<evidence type="ECO:0000313" key="3">
    <source>
        <dbReference type="Proteomes" id="UP000799436"/>
    </source>
</evidence>
<sequence>MASKEVGIANPAPVAALNAPDPAPSSIMQRKKSLRRPTEIQTVNLHSTLNKLLQDLHLAAGRHLPPTPLAKHRHTPSPLYSPATSRKLGTHVLKAGKISFLLPDYEPKHTVHWADRLEDGEISPCCIKRGEREWHRVSVALAPPRSDRTGRRKPGMSLDVVKAPEPALLR</sequence>